<evidence type="ECO:0000313" key="3">
    <source>
        <dbReference type="Proteomes" id="UP000823891"/>
    </source>
</evidence>
<accession>A0A9D2NKN7</accession>
<dbReference type="EMBL" id="DWWS01000065">
    <property type="protein sequence ID" value="HJC25474.1"/>
    <property type="molecule type" value="Genomic_DNA"/>
</dbReference>
<comment type="caution">
    <text evidence="2">The sequence shown here is derived from an EMBL/GenBank/DDBJ whole genome shotgun (WGS) entry which is preliminary data.</text>
</comment>
<protein>
    <recommendedName>
        <fullName evidence="1">VOC domain-containing protein</fullName>
    </recommendedName>
</protein>
<dbReference type="InterPro" id="IPR029068">
    <property type="entry name" value="Glyas_Bleomycin-R_OHBP_Dase"/>
</dbReference>
<evidence type="ECO:0000313" key="2">
    <source>
        <dbReference type="EMBL" id="HJC25474.1"/>
    </source>
</evidence>
<reference evidence="2" key="2">
    <citation type="submission" date="2021-04" db="EMBL/GenBank/DDBJ databases">
        <authorList>
            <person name="Gilroy R."/>
        </authorList>
    </citation>
    <scope>NUCLEOTIDE SEQUENCE</scope>
    <source>
        <strain evidence="2">USAMLcec2-132</strain>
    </source>
</reference>
<feature type="domain" description="VOC" evidence="1">
    <location>
        <begin position="4"/>
        <end position="120"/>
    </location>
</feature>
<dbReference type="PROSITE" id="PS51819">
    <property type="entry name" value="VOC"/>
    <property type="match status" value="1"/>
</dbReference>
<dbReference type="Pfam" id="PF00903">
    <property type="entry name" value="Glyoxalase"/>
    <property type="match status" value="1"/>
</dbReference>
<dbReference type="InterPro" id="IPR004360">
    <property type="entry name" value="Glyas_Fos-R_dOase_dom"/>
</dbReference>
<organism evidence="2 3">
    <name type="scientific">Candidatus Eisenbergiella merdavium</name>
    <dbReference type="NCBI Taxonomy" id="2838551"/>
    <lineage>
        <taxon>Bacteria</taxon>
        <taxon>Bacillati</taxon>
        <taxon>Bacillota</taxon>
        <taxon>Clostridia</taxon>
        <taxon>Lachnospirales</taxon>
        <taxon>Lachnospiraceae</taxon>
        <taxon>Eisenbergiella</taxon>
    </lineage>
</organism>
<proteinExistence type="predicted"/>
<dbReference type="SUPFAM" id="SSF54593">
    <property type="entry name" value="Glyoxalase/Bleomycin resistance protein/Dihydroxybiphenyl dioxygenase"/>
    <property type="match status" value="1"/>
</dbReference>
<dbReference type="Proteomes" id="UP000823891">
    <property type="component" value="Unassembled WGS sequence"/>
</dbReference>
<dbReference type="Gene3D" id="3.10.180.10">
    <property type="entry name" value="2,3-Dihydroxybiphenyl 1,2-Dioxygenase, domain 1"/>
    <property type="match status" value="1"/>
</dbReference>
<dbReference type="AlphaFoldDB" id="A0A9D2NKN7"/>
<sequence length="120" mass="13803">MEVKFRGINIYSKKPEVVFEFYKKLGFRVLEEVAPDDKWYGSTLALQDGANEPMIWIWRQDDEDNTIVCNRFVFSANGKIDEVYEDIIAAGIECKPPFTAVWGGRELILHDPAGNELLFL</sequence>
<dbReference type="InterPro" id="IPR037523">
    <property type="entry name" value="VOC_core"/>
</dbReference>
<gene>
    <name evidence="2" type="ORF">H9761_17545</name>
</gene>
<evidence type="ECO:0000259" key="1">
    <source>
        <dbReference type="PROSITE" id="PS51819"/>
    </source>
</evidence>
<name>A0A9D2NKN7_9FIRM</name>
<reference evidence="2" key="1">
    <citation type="journal article" date="2021" name="PeerJ">
        <title>Extensive microbial diversity within the chicken gut microbiome revealed by metagenomics and culture.</title>
        <authorList>
            <person name="Gilroy R."/>
            <person name="Ravi A."/>
            <person name="Getino M."/>
            <person name="Pursley I."/>
            <person name="Horton D.L."/>
            <person name="Alikhan N.F."/>
            <person name="Baker D."/>
            <person name="Gharbi K."/>
            <person name="Hall N."/>
            <person name="Watson M."/>
            <person name="Adriaenssens E.M."/>
            <person name="Foster-Nyarko E."/>
            <person name="Jarju S."/>
            <person name="Secka A."/>
            <person name="Antonio M."/>
            <person name="Oren A."/>
            <person name="Chaudhuri R.R."/>
            <person name="La Ragione R."/>
            <person name="Hildebrand F."/>
            <person name="Pallen M.J."/>
        </authorList>
    </citation>
    <scope>NUCLEOTIDE SEQUENCE</scope>
    <source>
        <strain evidence="2">USAMLcec2-132</strain>
    </source>
</reference>